<sequence>MLAQKVYFVYIQSESRNPFYAKMGDKVFSSTAAGYLILSKLKDSTYAFQVGPAANEGEQRFEISLSGKDRGFLLKKFTDGWGLYDLQTLAIIKPAGRATSLGNGTRVREDRFTTLLSQAADDTSLLYQPAVSIASSVKKKKEEKPTVSKNLNPEPAEVKPAETVAAGLEAKTDAPKPTPVDSITEKPVAESAKQPDTVALATAPEPKPVAADTRKAEPIYKRSQITRRSESSTVEGFGLVYLDDADGVVDTIRLVIPNPRQVFADAAPAEEKETTAVVKPAAPAVACNGQAGEKDFFKLRRNLASIDSEAGMTQAAVEAFRKRCFSVDQIKNLSSLFLTQSGKYAFLEASYPYVSNREQFATLQSELFDATYLARFKALTSN</sequence>
<feature type="region of interest" description="Disordered" evidence="1">
    <location>
        <begin position="137"/>
        <end position="216"/>
    </location>
</feature>
<reference evidence="2 3" key="1">
    <citation type="submission" date="2016-11" db="EMBL/GenBank/DDBJ databases">
        <authorList>
            <person name="Jaros S."/>
            <person name="Januszkiewicz K."/>
            <person name="Wedrychowicz H."/>
        </authorList>
    </citation>
    <scope>NUCLEOTIDE SEQUENCE [LARGE SCALE GENOMIC DNA]</scope>
    <source>
        <strain evidence="2 3">DSM 26897</strain>
    </source>
</reference>
<dbReference type="Proteomes" id="UP000184368">
    <property type="component" value="Unassembled WGS sequence"/>
</dbReference>
<dbReference type="STRING" id="1302690.BUE76_16010"/>
<gene>
    <name evidence="2" type="ORF">SAMN05444008_1072</name>
</gene>
<evidence type="ECO:0000313" key="3">
    <source>
        <dbReference type="Proteomes" id="UP000184368"/>
    </source>
</evidence>
<evidence type="ECO:0000256" key="1">
    <source>
        <dbReference type="SAM" id="MobiDB-lite"/>
    </source>
</evidence>
<evidence type="ECO:0008006" key="4">
    <source>
        <dbReference type="Google" id="ProtNLM"/>
    </source>
</evidence>
<dbReference type="AlphaFoldDB" id="A0A1M5ATF8"/>
<keyword evidence="3" id="KW-1185">Reference proteome</keyword>
<protein>
    <recommendedName>
        <fullName evidence="4">DUF4476 domain-containing protein</fullName>
    </recommendedName>
</protein>
<proteinExistence type="predicted"/>
<accession>A0A1M5ATF8</accession>
<organism evidence="2 3">
    <name type="scientific">Cnuella takakiae</name>
    <dbReference type="NCBI Taxonomy" id="1302690"/>
    <lineage>
        <taxon>Bacteria</taxon>
        <taxon>Pseudomonadati</taxon>
        <taxon>Bacteroidota</taxon>
        <taxon>Chitinophagia</taxon>
        <taxon>Chitinophagales</taxon>
        <taxon>Chitinophagaceae</taxon>
        <taxon>Cnuella</taxon>
    </lineage>
</organism>
<evidence type="ECO:0000313" key="2">
    <source>
        <dbReference type="EMBL" id="SHF33510.1"/>
    </source>
</evidence>
<dbReference type="EMBL" id="FQUO01000007">
    <property type="protein sequence ID" value="SHF33510.1"/>
    <property type="molecule type" value="Genomic_DNA"/>
</dbReference>
<name>A0A1M5ATF8_9BACT</name>